<dbReference type="EMBL" id="JADNYJ010000216">
    <property type="protein sequence ID" value="KAF8874325.1"/>
    <property type="molecule type" value="Genomic_DNA"/>
</dbReference>
<sequence length="252" mass="29152">MKNLKVVVLREWGNRPPCAGLLDTDRGVTFQLEKLYWYGQLEDKVSKRFLRSTATHFVIYTWNSTSERYSLLFHSPDSKRSRITHLKWNPGPLDVLSSNNQSFLMQQSELVSKKWEKSSTRPEIGAFHGLLNHVEILELTGLNSLEELHLLGNFPSLRELVLSTDHVMGPSPIPLGGRQETIARLFEKCPKLMLVDVKHHWDRVVRVLKFQRWDRRRTEPIELSSLEIMEAHQQVGNLLFSFSAFSANCSKI</sequence>
<dbReference type="Proteomes" id="UP000724874">
    <property type="component" value="Unassembled WGS sequence"/>
</dbReference>
<organism evidence="1 2">
    <name type="scientific">Gymnopilus junonius</name>
    <name type="common">Spectacular rustgill mushroom</name>
    <name type="synonym">Gymnopilus spectabilis subsp. junonius</name>
    <dbReference type="NCBI Taxonomy" id="109634"/>
    <lineage>
        <taxon>Eukaryota</taxon>
        <taxon>Fungi</taxon>
        <taxon>Dikarya</taxon>
        <taxon>Basidiomycota</taxon>
        <taxon>Agaricomycotina</taxon>
        <taxon>Agaricomycetes</taxon>
        <taxon>Agaricomycetidae</taxon>
        <taxon>Agaricales</taxon>
        <taxon>Agaricineae</taxon>
        <taxon>Hymenogastraceae</taxon>
        <taxon>Gymnopilus</taxon>
    </lineage>
</organism>
<evidence type="ECO:0000313" key="1">
    <source>
        <dbReference type="EMBL" id="KAF8874325.1"/>
    </source>
</evidence>
<evidence type="ECO:0000313" key="2">
    <source>
        <dbReference type="Proteomes" id="UP000724874"/>
    </source>
</evidence>
<gene>
    <name evidence="1" type="ORF">CPB84DRAFT_1753001</name>
</gene>
<reference evidence="1" key="1">
    <citation type="submission" date="2020-11" db="EMBL/GenBank/DDBJ databases">
        <authorList>
            <consortium name="DOE Joint Genome Institute"/>
            <person name="Ahrendt S."/>
            <person name="Riley R."/>
            <person name="Andreopoulos W."/>
            <person name="LaButti K."/>
            <person name="Pangilinan J."/>
            <person name="Ruiz-duenas F.J."/>
            <person name="Barrasa J.M."/>
            <person name="Sanchez-Garcia M."/>
            <person name="Camarero S."/>
            <person name="Miyauchi S."/>
            <person name="Serrano A."/>
            <person name="Linde D."/>
            <person name="Babiker R."/>
            <person name="Drula E."/>
            <person name="Ayuso-Fernandez I."/>
            <person name="Pacheco R."/>
            <person name="Padilla G."/>
            <person name="Ferreira P."/>
            <person name="Barriuso J."/>
            <person name="Kellner H."/>
            <person name="Castanera R."/>
            <person name="Alfaro M."/>
            <person name="Ramirez L."/>
            <person name="Pisabarro A.G."/>
            <person name="Kuo A."/>
            <person name="Tritt A."/>
            <person name="Lipzen A."/>
            <person name="He G."/>
            <person name="Yan M."/>
            <person name="Ng V."/>
            <person name="Cullen D."/>
            <person name="Martin F."/>
            <person name="Rosso M.-N."/>
            <person name="Henrissat B."/>
            <person name="Hibbett D."/>
            <person name="Martinez A.T."/>
            <person name="Grigoriev I.V."/>
        </authorList>
    </citation>
    <scope>NUCLEOTIDE SEQUENCE</scope>
    <source>
        <strain evidence="1">AH 44721</strain>
    </source>
</reference>
<name>A0A9P5TFH6_GYMJU</name>
<comment type="caution">
    <text evidence="1">The sequence shown here is derived from an EMBL/GenBank/DDBJ whole genome shotgun (WGS) entry which is preliminary data.</text>
</comment>
<keyword evidence="2" id="KW-1185">Reference proteome</keyword>
<protein>
    <submittedName>
        <fullName evidence="1">Uncharacterized protein</fullName>
    </submittedName>
</protein>
<proteinExistence type="predicted"/>
<dbReference type="AlphaFoldDB" id="A0A9P5TFH6"/>
<accession>A0A9P5TFH6</accession>